<evidence type="ECO:0000313" key="3">
    <source>
        <dbReference type="Proteomes" id="UP001589833"/>
    </source>
</evidence>
<feature type="transmembrane region" description="Helical" evidence="1">
    <location>
        <begin position="7"/>
        <end position="29"/>
    </location>
</feature>
<proteinExistence type="predicted"/>
<name>A0ABV6NP90_9BACI</name>
<keyword evidence="1" id="KW-1133">Transmembrane helix</keyword>
<keyword evidence="1" id="KW-0812">Transmembrane</keyword>
<protein>
    <submittedName>
        <fullName evidence="2">Uncharacterized protein</fullName>
    </submittedName>
</protein>
<dbReference type="Proteomes" id="UP001589833">
    <property type="component" value="Unassembled WGS sequence"/>
</dbReference>
<evidence type="ECO:0000256" key="1">
    <source>
        <dbReference type="SAM" id="Phobius"/>
    </source>
</evidence>
<evidence type="ECO:0000313" key="2">
    <source>
        <dbReference type="EMBL" id="MFC0561933.1"/>
    </source>
</evidence>
<gene>
    <name evidence="2" type="ORF">ACFFH4_23930</name>
</gene>
<sequence length="60" mass="6974">MFQILDVLMALLMPILLLTLIILIAKWIWTSNGNKSNGSVEEIKEQLNRIEEKIDKLHKN</sequence>
<dbReference type="EMBL" id="JBHLTR010000094">
    <property type="protein sequence ID" value="MFC0561933.1"/>
    <property type="molecule type" value="Genomic_DNA"/>
</dbReference>
<keyword evidence="1" id="KW-0472">Membrane</keyword>
<keyword evidence="3" id="KW-1185">Reference proteome</keyword>
<accession>A0ABV6NP90</accession>
<dbReference type="RefSeq" id="WP_390187539.1">
    <property type="nucleotide sequence ID" value="NZ_JBHLTR010000094.1"/>
</dbReference>
<organism evidence="2 3">
    <name type="scientific">Halalkalibacter alkalisediminis</name>
    <dbReference type="NCBI Taxonomy" id="935616"/>
    <lineage>
        <taxon>Bacteria</taxon>
        <taxon>Bacillati</taxon>
        <taxon>Bacillota</taxon>
        <taxon>Bacilli</taxon>
        <taxon>Bacillales</taxon>
        <taxon>Bacillaceae</taxon>
        <taxon>Halalkalibacter</taxon>
    </lineage>
</organism>
<reference evidence="2 3" key="1">
    <citation type="submission" date="2024-09" db="EMBL/GenBank/DDBJ databases">
        <authorList>
            <person name="Sun Q."/>
            <person name="Mori K."/>
        </authorList>
    </citation>
    <scope>NUCLEOTIDE SEQUENCE [LARGE SCALE GENOMIC DNA]</scope>
    <source>
        <strain evidence="2 3">NCAIM B.02301</strain>
    </source>
</reference>
<comment type="caution">
    <text evidence="2">The sequence shown here is derived from an EMBL/GenBank/DDBJ whole genome shotgun (WGS) entry which is preliminary data.</text>
</comment>